<dbReference type="CDD" id="cd10941">
    <property type="entry name" value="CE4_PuuE_HpPgdA_like_2"/>
    <property type="match status" value="1"/>
</dbReference>
<dbReference type="STRING" id="105559.Nwat_1778"/>
<dbReference type="KEGG" id="nwa:Nwat_1778"/>
<dbReference type="AlphaFoldDB" id="D8K6W5"/>
<dbReference type="PROSITE" id="PS51677">
    <property type="entry name" value="NODB"/>
    <property type="match status" value="1"/>
</dbReference>
<dbReference type="Pfam" id="PF11959">
    <property type="entry name" value="DUF3473"/>
    <property type="match status" value="1"/>
</dbReference>
<organism evidence="2 3">
    <name type="scientific">Nitrosococcus watsoni (strain C-113)</name>
    <dbReference type="NCBI Taxonomy" id="105559"/>
    <lineage>
        <taxon>Bacteria</taxon>
        <taxon>Pseudomonadati</taxon>
        <taxon>Pseudomonadota</taxon>
        <taxon>Gammaproteobacteria</taxon>
        <taxon>Chromatiales</taxon>
        <taxon>Chromatiaceae</taxon>
        <taxon>Nitrosococcus</taxon>
    </lineage>
</organism>
<reference evidence="2 3" key="1">
    <citation type="submission" date="2010-06" db="EMBL/GenBank/DDBJ databases">
        <title>Complete sequence of chromosome of Nitrosococcus watsoni C-113.</title>
        <authorList>
            <consortium name="US DOE Joint Genome Institute"/>
            <person name="Lucas S."/>
            <person name="Copeland A."/>
            <person name="Lapidus A."/>
            <person name="Cheng J.-F."/>
            <person name="Bruce D."/>
            <person name="Goodwin L."/>
            <person name="Pitluck S."/>
            <person name="Malfatti S.A."/>
            <person name="Chain P.S.G."/>
            <person name="Land M."/>
            <person name="Hauser L."/>
            <person name="Kyrpides N."/>
            <person name="Ivanova N."/>
            <person name="Cambell M.A."/>
            <person name="Heidelberg J.F."/>
            <person name="Klotz M.G."/>
            <person name="Woyke T."/>
        </authorList>
    </citation>
    <scope>NUCLEOTIDE SEQUENCE [LARGE SCALE GENOMIC DNA]</scope>
    <source>
        <strain evidence="2 3">C-113</strain>
    </source>
</reference>
<evidence type="ECO:0000313" key="3">
    <source>
        <dbReference type="Proteomes" id="UP000000393"/>
    </source>
</evidence>
<dbReference type="InterPro" id="IPR045235">
    <property type="entry name" value="PuuE_HpPgdA-like"/>
</dbReference>
<protein>
    <submittedName>
        <fullName evidence="2">Polysaccharide deactylase family protein, PEP-CTERM locus subfamily</fullName>
    </submittedName>
</protein>
<feature type="domain" description="NodB homology" evidence="1">
    <location>
        <begin position="12"/>
        <end position="273"/>
    </location>
</feature>
<dbReference type="Gene3D" id="3.20.20.370">
    <property type="entry name" value="Glycoside hydrolase/deacetylase"/>
    <property type="match status" value="1"/>
</dbReference>
<dbReference type="InterPro" id="IPR022560">
    <property type="entry name" value="DUF3473"/>
</dbReference>
<gene>
    <name evidence="2" type="ordered locus">Nwat_1778</name>
</gene>
<sequence length="273" mass="31798">MTVDVEDYFQVSAFENIIPRDSWGKLPCRVEQNTDRILQLFADQGIVATFFMLGWVAERYPALVQRIVEAGHELASHGFSHIRVTQQNRDSFREDVSHTRKLLEDLSGTAVRGYRAASYSIGRSNLWAHEVLAETGYLYSSSIYPIHHDLYGMPEAPRFAFHPPEVPALLEIPVSTVELSGRKFPCGGGGYFRLFPYGLFRWAVRRVNQLDGQPCIFYFHPWEIDSGQPRQRGISMKTRVRHYLNLQRMEQRLLRLIGDFRWDRMDRVFLRQD</sequence>
<dbReference type="PANTHER" id="PTHR47561">
    <property type="entry name" value="POLYSACCHARIDE DEACETYLASE FAMILY PROTEIN (AFU_ORTHOLOGUE AFUA_6G05030)"/>
    <property type="match status" value="1"/>
</dbReference>
<dbReference type="InterPro" id="IPR011330">
    <property type="entry name" value="Glyco_hydro/deAcase_b/a-brl"/>
</dbReference>
<proteinExistence type="predicted"/>
<name>D8K6W5_NITWC</name>
<dbReference type="RefSeq" id="WP_013220734.1">
    <property type="nucleotide sequence ID" value="NC_014315.1"/>
</dbReference>
<dbReference type="NCBIfam" id="TIGR03006">
    <property type="entry name" value="pepcterm_polyde"/>
    <property type="match status" value="1"/>
</dbReference>
<dbReference type="Proteomes" id="UP000000393">
    <property type="component" value="Chromosome"/>
</dbReference>
<dbReference type="GO" id="GO:0016810">
    <property type="term" value="F:hydrolase activity, acting on carbon-nitrogen (but not peptide) bonds"/>
    <property type="evidence" value="ECO:0007669"/>
    <property type="project" value="InterPro"/>
</dbReference>
<evidence type="ECO:0000259" key="1">
    <source>
        <dbReference type="PROSITE" id="PS51677"/>
    </source>
</evidence>
<dbReference type="InterPro" id="IPR014344">
    <property type="entry name" value="XrtA_polysacc_deacetyl"/>
</dbReference>
<dbReference type="PANTHER" id="PTHR47561:SF1">
    <property type="entry name" value="POLYSACCHARIDE DEACETYLASE FAMILY PROTEIN (AFU_ORTHOLOGUE AFUA_6G05030)"/>
    <property type="match status" value="1"/>
</dbReference>
<dbReference type="SUPFAM" id="SSF88713">
    <property type="entry name" value="Glycoside hydrolase/deacetylase"/>
    <property type="match status" value="1"/>
</dbReference>
<dbReference type="InterPro" id="IPR002509">
    <property type="entry name" value="NODB_dom"/>
</dbReference>
<accession>D8K6W5</accession>
<dbReference type="EMBL" id="CP002086">
    <property type="protein sequence ID" value="ADJ28642.1"/>
    <property type="molecule type" value="Genomic_DNA"/>
</dbReference>
<dbReference type="eggNOG" id="COG0726">
    <property type="taxonomic scope" value="Bacteria"/>
</dbReference>
<dbReference type="HOGENOM" id="CLU_066872_0_0_6"/>
<evidence type="ECO:0000313" key="2">
    <source>
        <dbReference type="EMBL" id="ADJ28642.1"/>
    </source>
</evidence>
<keyword evidence="3" id="KW-1185">Reference proteome</keyword>
<dbReference type="GO" id="GO:0005975">
    <property type="term" value="P:carbohydrate metabolic process"/>
    <property type="evidence" value="ECO:0007669"/>
    <property type="project" value="InterPro"/>
</dbReference>
<dbReference type="Pfam" id="PF01522">
    <property type="entry name" value="Polysacc_deac_1"/>
    <property type="match status" value="1"/>
</dbReference>